<comment type="caution">
    <text evidence="1">The sequence shown here is derived from an EMBL/GenBank/DDBJ whole genome shotgun (WGS) entry which is preliminary data.</text>
</comment>
<dbReference type="EMBL" id="JBHULK010000002">
    <property type="protein sequence ID" value="MFD2534968.1"/>
    <property type="molecule type" value="Genomic_DNA"/>
</dbReference>
<dbReference type="RefSeq" id="WP_388016540.1">
    <property type="nucleotide sequence ID" value="NZ_JBHUDT010000002.1"/>
</dbReference>
<accession>A0ABW5JR24</accession>
<sequence length="417" mass="48310">MKVLVLCESLDENDSSGTKGRVGLLKSFVKAGFSVTALHYSQKDLEIEGVECILVKENKASLLFVLSRVQRLVFRWFKINISPTVDKLFGFSFGFFSDAKSLSKAVKKFKPDDFQMIWTLSKGDSYRSHKAVLTLPQWHKKWYAYVHDPYPQQLYPRPYNFVPHGYRKKRYFFRAITQKAKRIVFPSLLLKEWMQSYFVDVKGKSLIIPHQLRSIPFSKEDLPNYYNTDKFNLLHAGSLLDLRDPNPIIEAYKEFLNKVPKAKNDSSLLFIGKASVFTGYLLKQQSQIPQIYLSKDYVPFKSVYAMQQLASINIILEAKSEISPFLPGKFPHCAASNAPIFLIGPYYSECKRILGETYPYQFDFDDVDKLANAMIDTYKIWQDDKEMLKLNRKDLIQYLSANHLKKVIDETSENLVV</sequence>
<proteinExistence type="predicted"/>
<dbReference type="Proteomes" id="UP001597441">
    <property type="component" value="Unassembled WGS sequence"/>
</dbReference>
<gene>
    <name evidence="1" type="ORF">ACFSQS_07625</name>
</gene>
<reference evidence="2" key="1">
    <citation type="journal article" date="2019" name="Int. J. Syst. Evol. Microbiol.">
        <title>The Global Catalogue of Microorganisms (GCM) 10K type strain sequencing project: providing services to taxonomists for standard genome sequencing and annotation.</title>
        <authorList>
            <consortium name="The Broad Institute Genomics Platform"/>
            <consortium name="The Broad Institute Genome Sequencing Center for Infectious Disease"/>
            <person name="Wu L."/>
            <person name="Ma J."/>
        </authorList>
    </citation>
    <scope>NUCLEOTIDE SEQUENCE [LARGE SCALE GENOMIC DNA]</scope>
    <source>
        <strain evidence="2">KCTC 42903</strain>
    </source>
</reference>
<organism evidence="1 2">
    <name type="scientific">Gelatiniphilus marinus</name>
    <dbReference type="NCBI Taxonomy" id="1759464"/>
    <lineage>
        <taxon>Bacteria</taxon>
        <taxon>Pseudomonadati</taxon>
        <taxon>Bacteroidota</taxon>
        <taxon>Flavobacteriia</taxon>
        <taxon>Flavobacteriales</taxon>
        <taxon>Flavobacteriaceae</taxon>
        <taxon>Gelatiniphilus</taxon>
    </lineage>
</organism>
<evidence type="ECO:0000313" key="2">
    <source>
        <dbReference type="Proteomes" id="UP001597441"/>
    </source>
</evidence>
<name>A0ABW5JR24_9FLAO</name>
<keyword evidence="2" id="KW-1185">Reference proteome</keyword>
<dbReference type="SUPFAM" id="SSF53756">
    <property type="entry name" value="UDP-Glycosyltransferase/glycogen phosphorylase"/>
    <property type="match status" value="1"/>
</dbReference>
<evidence type="ECO:0000313" key="1">
    <source>
        <dbReference type="EMBL" id="MFD2534968.1"/>
    </source>
</evidence>
<protein>
    <submittedName>
        <fullName evidence="1">UDP-glycosyltransferase</fullName>
    </submittedName>
</protein>